<dbReference type="AlphaFoldDB" id="A0A433QUD1"/>
<feature type="region of interest" description="Disordered" evidence="1">
    <location>
        <begin position="1"/>
        <end position="25"/>
    </location>
</feature>
<proteinExistence type="predicted"/>
<protein>
    <submittedName>
        <fullName evidence="2">Uncharacterized protein</fullName>
    </submittedName>
</protein>
<accession>A0A433QUD1</accession>
<comment type="caution">
    <text evidence="2">The sequence shown here is derived from an EMBL/GenBank/DDBJ whole genome shotgun (WGS) entry which is preliminary data.</text>
</comment>
<organism evidence="2 3">
    <name type="scientific">Jimgerdemannia flammicorona</name>
    <dbReference type="NCBI Taxonomy" id="994334"/>
    <lineage>
        <taxon>Eukaryota</taxon>
        <taxon>Fungi</taxon>
        <taxon>Fungi incertae sedis</taxon>
        <taxon>Mucoromycota</taxon>
        <taxon>Mucoromycotina</taxon>
        <taxon>Endogonomycetes</taxon>
        <taxon>Endogonales</taxon>
        <taxon>Endogonaceae</taxon>
        <taxon>Jimgerdemannia</taxon>
    </lineage>
</organism>
<keyword evidence="3" id="KW-1185">Reference proteome</keyword>
<name>A0A433QUD1_9FUNG</name>
<evidence type="ECO:0000313" key="2">
    <source>
        <dbReference type="EMBL" id="RUS33400.1"/>
    </source>
</evidence>
<gene>
    <name evidence="2" type="ORF">BC938DRAFT_471891</name>
</gene>
<dbReference type="Proteomes" id="UP000274822">
    <property type="component" value="Unassembled WGS sequence"/>
</dbReference>
<sequence>MIAVERLHGHPANAPDAFERGEGTRNHPLRPLNCLPFSTLPSSTPCTTTSIPLSTRSWSRASNTRWPASSACSIPIRGDTSHMRTRTHTEMMRGIIMGLTVPFALAAGLSTLEKSEIVVYGGVAGAYENMNCLVEAHRAPSSPREVVECPEAEEIVEILEPNGLDRETLRPLIECPDRLEYCKFKYFSATIKLCSSKGVLVSVSEAKMFDRGSHVMAPRSDFWVVQGDKEDA</sequence>
<evidence type="ECO:0000313" key="3">
    <source>
        <dbReference type="Proteomes" id="UP000274822"/>
    </source>
</evidence>
<dbReference type="EMBL" id="RBNJ01001251">
    <property type="protein sequence ID" value="RUS33400.1"/>
    <property type="molecule type" value="Genomic_DNA"/>
</dbReference>
<reference evidence="2 3" key="1">
    <citation type="journal article" date="2018" name="New Phytol.">
        <title>Phylogenomics of Endogonaceae and evolution of mycorrhizas within Mucoromycota.</title>
        <authorList>
            <person name="Chang Y."/>
            <person name="Desiro A."/>
            <person name="Na H."/>
            <person name="Sandor L."/>
            <person name="Lipzen A."/>
            <person name="Clum A."/>
            <person name="Barry K."/>
            <person name="Grigoriev I.V."/>
            <person name="Martin F.M."/>
            <person name="Stajich J.E."/>
            <person name="Smith M.E."/>
            <person name="Bonito G."/>
            <person name="Spatafora J.W."/>
        </authorList>
    </citation>
    <scope>NUCLEOTIDE SEQUENCE [LARGE SCALE GENOMIC DNA]</scope>
    <source>
        <strain evidence="2 3">AD002</strain>
    </source>
</reference>
<evidence type="ECO:0000256" key="1">
    <source>
        <dbReference type="SAM" id="MobiDB-lite"/>
    </source>
</evidence>